<evidence type="ECO:0000256" key="1">
    <source>
        <dbReference type="ARBA" id="ARBA00011900"/>
    </source>
</evidence>
<feature type="domain" description="MmeI-like DNA-methyltransferase" evidence="5">
    <location>
        <begin position="490"/>
        <end position="564"/>
    </location>
</feature>
<evidence type="ECO:0000313" key="7">
    <source>
        <dbReference type="Proteomes" id="UP001595956"/>
    </source>
</evidence>
<evidence type="ECO:0000256" key="3">
    <source>
        <dbReference type="ARBA" id="ARBA00022679"/>
    </source>
</evidence>
<dbReference type="RefSeq" id="WP_345176720.1">
    <property type="nucleotide sequence ID" value="NZ_BAABFQ010000006.1"/>
</dbReference>
<dbReference type="PRINTS" id="PR00507">
    <property type="entry name" value="N12N6MTFRASE"/>
</dbReference>
<dbReference type="Pfam" id="PF20473">
    <property type="entry name" value="MmeI_Mtase"/>
    <property type="match status" value="1"/>
</dbReference>
<keyword evidence="7" id="KW-1185">Reference proteome</keyword>
<evidence type="ECO:0000313" key="6">
    <source>
        <dbReference type="EMBL" id="MFC5492280.1"/>
    </source>
</evidence>
<sequence>MSRTATGATYPTINTVGALLPPDLLTRLANGELDHLAPGTYGLPETFTLRQAAARAWELLLPTYRSLETRLDALPEGDPATTITRDRWTTVLLRELGYDLEPIPNITIEDDTFDVVHIDGHVPVHMLGWNVDLDKRAATNIRGASRTAPHSLIQELLNRSEAHLWAILTNGKRLRLLRDNIVMGRPAYIEFDLEGMFTGEQFADFAILYALAHATRLRSDEPADCILEQWRTTAINDGTRALEHLRDGVVEALRTLGTGFLEHPDNRELRDLIAANHGATDDYYRWLLRLVYRLIFLFVAEDRDLLHADGVPTNVRLRYADHFSTARLRADADKRRAGRHGDKWQSLLMVFNALGVNGEESLGLPAYGSILFNPDSLEALNRAKISNQNLLRAISYLSQLPDTATGTLRPVDYKNLGSEELGSVYEALLEYVPNVQDDHTTFTLTVKAGNARKTTGSYYTPTELVEVVLDQSLNPLLDEAVGEPDPEAAILAITVCDPACGSGHFLVAAARRIARRLAMVRSGDPEPTVENLRDAMREVVAHCIYGVDLNDLAAELAKISLWLEALTPGRPLAFLDAHIKVGNGLIGATPALLADNIPDVAFTAIKGDDKAFASTVKKHNKRERERIAPDQGELWEGQDLHEVFITNRDFGRALAEVEATGAATDIETLRKQADAWRRAEADPGLQRARLVADAWCAAFVWPLNNSEPGYTEPITHRTLLTLQNSPDLVPLRQRRDALGALARRYRFFHWHLEFPQIFEVPTRAGAAETPQGWNGGFSLMLGNPPWDTLSPDRREFFGQFVEGIRGLPKAEQDQQIDELMQEPAMATAWETYERDLLATVHFLKNSGRYTLYAPGNLGKGDFNVYRNFVEHALRTVRPGGYAAQVVPGGLYGGANASAIRRHMVTNMHWQVLLGCINTGGKWFKEVDIDRFCAYATRNAAPGDDLKVAFGLDSPQSVRQDIESRRIAVPTASIGNNNPETFAVPDVRDPVHAQILFQMVSQTPAFGAEIDGVVLREYQREIDMGTDTHLFVDHHSTGLPVYEGRMVDHFDYRAKKYLSGHGNNSKWLETPFGDPQKGIHPQWRVPRQEVPSKVGSRVDRYRIGFADVANPRNARSLTATLIAPGNICGHTVPTFTFEEGQEWAYMPFLAAANALCVDFLARQRLTSIHMSYTVLDSLPIPRLSAEHPLVRPLLRRAAALACAGPEMRDYWEMLSAEGWVTDLGPTAIPGETSTERRTQLRTELDVLVARDMYAITKDQMASILDTFPTLERRDIREFGTFVTRDRILDNYNSVQP</sequence>
<dbReference type="InterPro" id="IPR050953">
    <property type="entry name" value="N4_N6_ade-DNA_methylase"/>
</dbReference>
<protein>
    <recommendedName>
        <fullName evidence="1">site-specific DNA-methyltransferase (adenine-specific)</fullName>
        <ecNumber evidence="1">2.1.1.72</ecNumber>
    </recommendedName>
</protein>
<reference evidence="7" key="1">
    <citation type="journal article" date="2019" name="Int. J. Syst. Evol. Microbiol.">
        <title>The Global Catalogue of Microorganisms (GCM) 10K type strain sequencing project: providing services to taxonomists for standard genome sequencing and annotation.</title>
        <authorList>
            <consortium name="The Broad Institute Genomics Platform"/>
            <consortium name="The Broad Institute Genome Sequencing Center for Infectious Disease"/>
            <person name="Wu L."/>
            <person name="Ma J."/>
        </authorList>
    </citation>
    <scope>NUCLEOTIDE SEQUENCE [LARGE SCALE GENOMIC DNA]</scope>
    <source>
        <strain evidence="7">KACC 13778</strain>
    </source>
</reference>
<dbReference type="InterPro" id="IPR029063">
    <property type="entry name" value="SAM-dependent_MTases_sf"/>
</dbReference>
<dbReference type="GO" id="GO:0032259">
    <property type="term" value="P:methylation"/>
    <property type="evidence" value="ECO:0007669"/>
    <property type="project" value="UniProtKB-KW"/>
</dbReference>
<dbReference type="Gene3D" id="3.40.50.150">
    <property type="entry name" value="Vaccinia Virus protein VP39"/>
    <property type="match status" value="2"/>
</dbReference>
<dbReference type="PANTHER" id="PTHR33841:SF1">
    <property type="entry name" value="DNA METHYLTRANSFERASE A"/>
    <property type="match status" value="1"/>
</dbReference>
<dbReference type="SUPFAM" id="SSF53335">
    <property type="entry name" value="S-adenosyl-L-methionine-dependent methyltransferases"/>
    <property type="match status" value="1"/>
</dbReference>
<proteinExistence type="predicted"/>
<name>A0ABW0MWI4_9ACTN</name>
<evidence type="ECO:0000256" key="4">
    <source>
        <dbReference type="ARBA" id="ARBA00047942"/>
    </source>
</evidence>
<keyword evidence="3" id="KW-0808">Transferase</keyword>
<dbReference type="PANTHER" id="PTHR33841">
    <property type="entry name" value="DNA METHYLTRANSFERASE YEEA-RELATED"/>
    <property type="match status" value="1"/>
</dbReference>
<comment type="catalytic activity">
    <reaction evidence="4">
        <text>a 2'-deoxyadenosine in DNA + S-adenosyl-L-methionine = an N(6)-methyl-2'-deoxyadenosine in DNA + S-adenosyl-L-homocysteine + H(+)</text>
        <dbReference type="Rhea" id="RHEA:15197"/>
        <dbReference type="Rhea" id="RHEA-COMP:12418"/>
        <dbReference type="Rhea" id="RHEA-COMP:12419"/>
        <dbReference type="ChEBI" id="CHEBI:15378"/>
        <dbReference type="ChEBI" id="CHEBI:57856"/>
        <dbReference type="ChEBI" id="CHEBI:59789"/>
        <dbReference type="ChEBI" id="CHEBI:90615"/>
        <dbReference type="ChEBI" id="CHEBI:90616"/>
        <dbReference type="EC" id="2.1.1.72"/>
    </reaction>
</comment>
<gene>
    <name evidence="6" type="ORF">ACFPKY_04170</name>
</gene>
<keyword evidence="2 6" id="KW-0489">Methyltransferase</keyword>
<dbReference type="Proteomes" id="UP001595956">
    <property type="component" value="Unassembled WGS sequence"/>
</dbReference>
<evidence type="ECO:0000259" key="5">
    <source>
        <dbReference type="Pfam" id="PF20473"/>
    </source>
</evidence>
<evidence type="ECO:0000256" key="2">
    <source>
        <dbReference type="ARBA" id="ARBA00022603"/>
    </source>
</evidence>
<dbReference type="EC" id="2.1.1.72" evidence="1"/>
<organism evidence="6 7">
    <name type="scientific">Nocardioides caricicola</name>
    <dbReference type="NCBI Taxonomy" id="634770"/>
    <lineage>
        <taxon>Bacteria</taxon>
        <taxon>Bacillati</taxon>
        <taxon>Actinomycetota</taxon>
        <taxon>Actinomycetes</taxon>
        <taxon>Propionibacteriales</taxon>
        <taxon>Nocardioidaceae</taxon>
        <taxon>Nocardioides</taxon>
    </lineage>
</organism>
<dbReference type="InterPro" id="IPR046816">
    <property type="entry name" value="MmeI_Mtase"/>
</dbReference>
<dbReference type="GO" id="GO:0008168">
    <property type="term" value="F:methyltransferase activity"/>
    <property type="evidence" value="ECO:0007669"/>
    <property type="project" value="UniProtKB-KW"/>
</dbReference>
<comment type="caution">
    <text evidence="6">The sequence shown here is derived from an EMBL/GenBank/DDBJ whole genome shotgun (WGS) entry which is preliminary data.</text>
</comment>
<dbReference type="EMBL" id="JBHSMD010000001">
    <property type="protein sequence ID" value="MFC5492280.1"/>
    <property type="molecule type" value="Genomic_DNA"/>
</dbReference>
<accession>A0ABW0MWI4</accession>